<keyword evidence="7" id="KW-0119">Carbohydrate metabolism</keyword>
<evidence type="ECO:0000256" key="6">
    <source>
        <dbReference type="ARBA" id="ARBA00023180"/>
    </source>
</evidence>
<keyword evidence="4" id="KW-0732">Signal</keyword>
<dbReference type="Proteomes" id="UP001243330">
    <property type="component" value="Unassembled WGS sequence"/>
</dbReference>
<reference evidence="10" key="1">
    <citation type="submission" date="2023-01" db="EMBL/GenBank/DDBJ databases">
        <title>Colletotrichum chrysophilum M932 genome sequence.</title>
        <authorList>
            <person name="Baroncelli R."/>
        </authorList>
    </citation>
    <scope>NUCLEOTIDE SEQUENCE</scope>
    <source>
        <strain evidence="10">M932</strain>
    </source>
</reference>
<dbReference type="AlphaFoldDB" id="A0AAD9AZJ6"/>
<evidence type="ECO:0000256" key="5">
    <source>
        <dbReference type="ARBA" id="ARBA00022801"/>
    </source>
</evidence>
<keyword evidence="3" id="KW-0964">Secreted</keyword>
<keyword evidence="5" id="KW-0378">Hydrolase</keyword>
<evidence type="ECO:0000256" key="2">
    <source>
        <dbReference type="ARBA" id="ARBA00005641"/>
    </source>
</evidence>
<comment type="similarity">
    <text evidence="2">Belongs to the glycosyl hydrolase 5 (cellulase A) family.</text>
</comment>
<dbReference type="GO" id="GO:0009986">
    <property type="term" value="C:cell surface"/>
    <property type="evidence" value="ECO:0007669"/>
    <property type="project" value="TreeGrafter"/>
</dbReference>
<dbReference type="GO" id="GO:0009251">
    <property type="term" value="P:glucan catabolic process"/>
    <property type="evidence" value="ECO:0007669"/>
    <property type="project" value="TreeGrafter"/>
</dbReference>
<dbReference type="GO" id="GO:0005576">
    <property type="term" value="C:extracellular region"/>
    <property type="evidence" value="ECO:0007669"/>
    <property type="project" value="UniProtKB-SubCell"/>
</dbReference>
<evidence type="ECO:0000256" key="7">
    <source>
        <dbReference type="ARBA" id="ARBA00023277"/>
    </source>
</evidence>
<proteinExistence type="inferred from homology"/>
<dbReference type="PANTHER" id="PTHR31297">
    <property type="entry name" value="GLUCAN ENDO-1,6-BETA-GLUCOSIDASE B"/>
    <property type="match status" value="1"/>
</dbReference>
<evidence type="ECO:0000256" key="1">
    <source>
        <dbReference type="ARBA" id="ARBA00004613"/>
    </source>
</evidence>
<dbReference type="InterPro" id="IPR017853">
    <property type="entry name" value="GH"/>
</dbReference>
<evidence type="ECO:0000313" key="11">
    <source>
        <dbReference type="Proteomes" id="UP001243330"/>
    </source>
</evidence>
<dbReference type="GO" id="GO:0004338">
    <property type="term" value="F:glucan exo-1,3-beta-glucosidase activity"/>
    <property type="evidence" value="ECO:0007669"/>
    <property type="project" value="TreeGrafter"/>
</dbReference>
<dbReference type="InterPro" id="IPR050386">
    <property type="entry name" value="Glycosyl_hydrolase_5"/>
</dbReference>
<keyword evidence="6" id="KW-0325">Glycoprotein</keyword>
<dbReference type="EMBL" id="JAQOWY010000012">
    <property type="protein sequence ID" value="KAK1856175.1"/>
    <property type="molecule type" value="Genomic_DNA"/>
</dbReference>
<evidence type="ECO:0000313" key="10">
    <source>
        <dbReference type="EMBL" id="KAK1856175.1"/>
    </source>
</evidence>
<keyword evidence="11" id="KW-1185">Reference proteome</keyword>
<keyword evidence="9" id="KW-0624">Polysaccharide degradation</keyword>
<dbReference type="SUPFAM" id="SSF51445">
    <property type="entry name" value="(Trans)glycosidases"/>
    <property type="match status" value="1"/>
</dbReference>
<organism evidence="10 11">
    <name type="scientific">Colletotrichum chrysophilum</name>
    <dbReference type="NCBI Taxonomy" id="1836956"/>
    <lineage>
        <taxon>Eukaryota</taxon>
        <taxon>Fungi</taxon>
        <taxon>Dikarya</taxon>
        <taxon>Ascomycota</taxon>
        <taxon>Pezizomycotina</taxon>
        <taxon>Sordariomycetes</taxon>
        <taxon>Hypocreomycetidae</taxon>
        <taxon>Glomerellales</taxon>
        <taxon>Glomerellaceae</taxon>
        <taxon>Colletotrichum</taxon>
        <taxon>Colletotrichum gloeosporioides species complex</taxon>
    </lineage>
</organism>
<evidence type="ECO:0000256" key="3">
    <source>
        <dbReference type="ARBA" id="ARBA00022525"/>
    </source>
</evidence>
<sequence>MRNVGMIELVNEPTSWDSAVPSMRSTFYKNAYNAIRQVEKDLGVSANNYFHIQMMNTLWGSGNPVEFLDDKYFTAFDDHRYLKWATNVPVTHADYISTSCNDNRNSDSSGPTLVGEWSISPPDSVENTDGWSKDTQKDFYKKWFAAQVHSFEKNTAGWVFWSWKAQLGDYRWSYRDAVIAGIVPTDLNSIASSGVCN</sequence>
<comment type="subcellular location">
    <subcellularLocation>
        <location evidence="1">Secreted</location>
    </subcellularLocation>
</comment>
<dbReference type="PANTHER" id="PTHR31297:SF39">
    <property type="entry name" value="GLUCAN ENDO-1,6-BETA-GLUCOSIDASE B"/>
    <property type="match status" value="1"/>
</dbReference>
<accession>A0AAD9AZJ6</accession>
<keyword evidence="8" id="KW-0326">Glycosidase</keyword>
<protein>
    <submittedName>
        <fullName evidence="10">Endo-beta-1,6-glucanase</fullName>
    </submittedName>
</protein>
<name>A0AAD9AZJ6_9PEZI</name>
<comment type="caution">
    <text evidence="10">The sequence shown here is derived from an EMBL/GenBank/DDBJ whole genome shotgun (WGS) entry which is preliminary data.</text>
</comment>
<evidence type="ECO:0000256" key="9">
    <source>
        <dbReference type="ARBA" id="ARBA00023326"/>
    </source>
</evidence>
<evidence type="ECO:0000256" key="4">
    <source>
        <dbReference type="ARBA" id="ARBA00022729"/>
    </source>
</evidence>
<dbReference type="Gene3D" id="3.20.20.80">
    <property type="entry name" value="Glycosidases"/>
    <property type="match status" value="1"/>
</dbReference>
<evidence type="ECO:0000256" key="8">
    <source>
        <dbReference type="ARBA" id="ARBA00023295"/>
    </source>
</evidence>
<gene>
    <name evidence="10" type="ORF">CCHR01_01240</name>
</gene>